<dbReference type="InterPro" id="IPR035234">
    <property type="entry name" value="IgGFc-bd_N"/>
</dbReference>
<evidence type="ECO:0000259" key="3">
    <source>
        <dbReference type="Pfam" id="PF17517"/>
    </source>
</evidence>
<dbReference type="PANTHER" id="PTHR46534">
    <property type="entry name" value="IGGFC_BINDING DOMAIN-CONTAINING PROTEIN"/>
    <property type="match status" value="1"/>
</dbReference>
<evidence type="ECO:0000313" key="4">
    <source>
        <dbReference type="EMBL" id="KAK3088262.1"/>
    </source>
</evidence>
<evidence type="ECO:0000256" key="2">
    <source>
        <dbReference type="SAM" id="Phobius"/>
    </source>
</evidence>
<evidence type="ECO:0000313" key="5">
    <source>
        <dbReference type="Proteomes" id="UP001186944"/>
    </source>
</evidence>
<keyword evidence="2" id="KW-0472">Membrane</keyword>
<gene>
    <name evidence="4" type="ORF">FSP39_016736</name>
</gene>
<evidence type="ECO:0000256" key="1">
    <source>
        <dbReference type="SAM" id="MobiDB-lite"/>
    </source>
</evidence>
<sequence length="1206" mass="132484">MGSNYLYRKDLTFSVSETIIHVSDHFNQGAQYSPDSRGREFIISFMENEANHGSNWQYVDLFISTASVTNVSVNVTAPRLSVGKINEKLNVTFGKVEHLKLGYNVINEGSNRSSKGLHITATDEIIVFSMNKQDTSTDGYLAFPIDVLGKTHYAVCYSFDRNKVFTSNMVVVGVKDNTKLSIKLSSHHKINIRFEGKTYRYGEWINLTLNAYDTLQLETIGDLTGSLIQGSNPIAVFTGNKKTNLYLSGGRGDRGRDHLVEQIPPIVTWGKHFATVPFPERSDGYVLRFVTSEGNTRISISGCVTKTFILNTGTFRQENIPDSSCFLTISSSKPILIAQFSKSSDGKILSDPSMFIVPPIEQYATDYIISSPPATHSAFSNYFMVIIKASEKDGLIVDGKNIQSVRASFKSIHGTELVGGYVYVGKDTKAHSIKHKSPTSVFGAVAYGGAHYESYSFPVGLRLAPINQVCKSSRMKLADGLDNDCDELIDEEICNGKDDDGDLNIDEDCAASGIQYRPDNRGTEFIISFIENDGNKGSNWKFVDLFIGTASVNNVFVNVSAPRLPDAKLKENFHISFGKVEHLKLDYIVINEGSKRSSKGILITATDEIIVFSINRQSTSTDGFLAFPTDVLGNTHYAVCYSYDRNKVFTSNLVVVGTEDNTKLTIQLSRNHKVKITFEGRTYIHDEWINITLNAYETLQLETHGDLTGSLIQADKPIAVLTGNKKTDIHVDGGKNGFDHLVEQIPPTLTWGKHFVTFPFPGRSDGYLLRFVTSEDHTSISIAGCVTETFILYKRAFRQENIPHSSCFLTINSSKPILVAQFSKSSDGKILSDPSMFIVPPIEQYAADYVISSPPATNTPFINYFMIIIKAAEKDGLIVDGKNIQSVRASFESIHGTDLVGGYVYVGNDTAPHTIKHKSSTSVFGAVAYGGAYYESYSFPLGLRLAPINQVCKTSRMTVADGLDNDCDGLIDEEICNGKDPKFTTSAVQTSISVQQGSSGTVVSHLVKTFPSASTNKTTRNRKPKAASSKTTTSQTPTNSNRRSAIAISPTALAVTSTANTPSLVSTNKPTLTIQKPIAASGKTTTTLASSKGHHHSAISPITMMNHHTVSRPTQGAANKYSHGKQLLSGSAETGNGRTIWVLPRWLKILEAMMLAAICCIILGFSLCLCKNIFGMAGRRNRDDDEEKIFTVWQKKRRPLPLQRKN</sequence>
<reference evidence="4" key="1">
    <citation type="submission" date="2019-08" db="EMBL/GenBank/DDBJ databases">
        <title>The improved chromosome-level genome for the pearl oyster Pinctada fucata martensii using PacBio sequencing and Hi-C.</title>
        <authorList>
            <person name="Zheng Z."/>
        </authorList>
    </citation>
    <scope>NUCLEOTIDE SEQUENCE</scope>
    <source>
        <strain evidence="4">ZZ-2019</strain>
        <tissue evidence="4">Adductor muscle</tissue>
    </source>
</reference>
<dbReference type="PANTHER" id="PTHR46534:SF1">
    <property type="entry name" value="IGGFC-BINDING PROTEIN N-TERMINAL DOMAIN-CONTAINING PROTEIN"/>
    <property type="match status" value="1"/>
</dbReference>
<keyword evidence="5" id="KW-1185">Reference proteome</keyword>
<feature type="transmembrane region" description="Helical" evidence="2">
    <location>
        <begin position="1152"/>
        <end position="1174"/>
    </location>
</feature>
<proteinExistence type="predicted"/>
<keyword evidence="2" id="KW-1133">Transmembrane helix</keyword>
<name>A0AA88XT85_PINIB</name>
<comment type="caution">
    <text evidence="4">The sequence shown here is derived from an EMBL/GenBank/DDBJ whole genome shotgun (WGS) entry which is preliminary data.</text>
</comment>
<feature type="domain" description="IgGFc-binding protein N-terminal" evidence="3">
    <location>
        <begin position="138"/>
        <end position="448"/>
    </location>
</feature>
<dbReference type="Proteomes" id="UP001186944">
    <property type="component" value="Unassembled WGS sequence"/>
</dbReference>
<feature type="compositionally biased region" description="Low complexity" evidence="1">
    <location>
        <begin position="1026"/>
        <end position="1044"/>
    </location>
</feature>
<dbReference type="Pfam" id="PF17517">
    <property type="entry name" value="IgGFc_binding"/>
    <property type="match status" value="2"/>
</dbReference>
<feature type="region of interest" description="Disordered" evidence="1">
    <location>
        <begin position="1012"/>
        <end position="1046"/>
    </location>
</feature>
<dbReference type="AlphaFoldDB" id="A0AA88XT85"/>
<protein>
    <recommendedName>
        <fullName evidence="3">IgGFc-binding protein N-terminal domain-containing protein</fullName>
    </recommendedName>
</protein>
<accession>A0AA88XT85</accession>
<feature type="domain" description="IgGFc-binding protein N-terminal" evidence="3">
    <location>
        <begin position="622"/>
        <end position="930"/>
    </location>
</feature>
<dbReference type="EMBL" id="VSWD01000011">
    <property type="protein sequence ID" value="KAK3088262.1"/>
    <property type="molecule type" value="Genomic_DNA"/>
</dbReference>
<keyword evidence="2" id="KW-0812">Transmembrane</keyword>
<organism evidence="4 5">
    <name type="scientific">Pinctada imbricata</name>
    <name type="common">Atlantic pearl-oyster</name>
    <name type="synonym">Pinctada martensii</name>
    <dbReference type="NCBI Taxonomy" id="66713"/>
    <lineage>
        <taxon>Eukaryota</taxon>
        <taxon>Metazoa</taxon>
        <taxon>Spiralia</taxon>
        <taxon>Lophotrochozoa</taxon>
        <taxon>Mollusca</taxon>
        <taxon>Bivalvia</taxon>
        <taxon>Autobranchia</taxon>
        <taxon>Pteriomorphia</taxon>
        <taxon>Pterioida</taxon>
        <taxon>Pterioidea</taxon>
        <taxon>Pteriidae</taxon>
        <taxon>Pinctada</taxon>
    </lineage>
</organism>